<keyword evidence="7" id="KW-0406">Ion transport</keyword>
<dbReference type="Pfam" id="PF13609">
    <property type="entry name" value="Porin_4"/>
    <property type="match status" value="1"/>
</dbReference>
<evidence type="ECO:0000259" key="11">
    <source>
        <dbReference type="Pfam" id="PF13609"/>
    </source>
</evidence>
<feature type="domain" description="Porin" evidence="11">
    <location>
        <begin position="105"/>
        <end position="438"/>
    </location>
</feature>
<comment type="subunit">
    <text evidence="2">Homotrimer.</text>
</comment>
<evidence type="ECO:0000256" key="7">
    <source>
        <dbReference type="ARBA" id="ARBA00023065"/>
    </source>
</evidence>
<protein>
    <submittedName>
        <fullName evidence="12">Outer membrane protein (Porin)</fullName>
    </submittedName>
</protein>
<evidence type="ECO:0000256" key="4">
    <source>
        <dbReference type="ARBA" id="ARBA00022452"/>
    </source>
</evidence>
<dbReference type="GO" id="GO:0006811">
    <property type="term" value="P:monoatomic ion transport"/>
    <property type="evidence" value="ECO:0007669"/>
    <property type="project" value="UniProtKB-KW"/>
</dbReference>
<dbReference type="Proteomes" id="UP000214720">
    <property type="component" value="Unassembled WGS sequence"/>
</dbReference>
<evidence type="ECO:0000256" key="1">
    <source>
        <dbReference type="ARBA" id="ARBA00004571"/>
    </source>
</evidence>
<name>A0A226WUZ2_CABSO</name>
<keyword evidence="8" id="KW-0626">Porin</keyword>
<keyword evidence="3" id="KW-0813">Transport</keyword>
<keyword evidence="4" id="KW-1134">Transmembrane beta strand</keyword>
<proteinExistence type="predicted"/>
<dbReference type="GO" id="GO:0015288">
    <property type="term" value="F:porin activity"/>
    <property type="evidence" value="ECO:0007669"/>
    <property type="project" value="UniProtKB-KW"/>
</dbReference>
<dbReference type="EMBL" id="MTHB01000194">
    <property type="protein sequence ID" value="OXC75016.1"/>
    <property type="molecule type" value="Genomic_DNA"/>
</dbReference>
<dbReference type="InterPro" id="IPR033900">
    <property type="entry name" value="Gram_neg_porin_domain"/>
</dbReference>
<gene>
    <name evidence="12" type="ORF">BSU04_29065</name>
</gene>
<evidence type="ECO:0000256" key="10">
    <source>
        <dbReference type="ARBA" id="ARBA00023237"/>
    </source>
</evidence>
<evidence type="ECO:0000313" key="13">
    <source>
        <dbReference type="Proteomes" id="UP000214720"/>
    </source>
</evidence>
<dbReference type="PANTHER" id="PTHR34501">
    <property type="entry name" value="PROTEIN YDDL-RELATED"/>
    <property type="match status" value="1"/>
</dbReference>
<evidence type="ECO:0000313" key="12">
    <source>
        <dbReference type="EMBL" id="OXC75016.1"/>
    </source>
</evidence>
<evidence type="ECO:0000256" key="6">
    <source>
        <dbReference type="ARBA" id="ARBA00022729"/>
    </source>
</evidence>
<dbReference type="InterPro" id="IPR050298">
    <property type="entry name" value="Gram-neg_bact_OMP"/>
</dbReference>
<dbReference type="SUPFAM" id="SSF56935">
    <property type="entry name" value="Porins"/>
    <property type="match status" value="1"/>
</dbReference>
<dbReference type="AlphaFoldDB" id="A0A226WUZ2"/>
<evidence type="ECO:0000256" key="3">
    <source>
        <dbReference type="ARBA" id="ARBA00022448"/>
    </source>
</evidence>
<reference evidence="13" key="1">
    <citation type="submission" date="2017-01" db="EMBL/GenBank/DDBJ databases">
        <title>Genome Analysis of Deinococcus marmoris KOPRI26562.</title>
        <authorList>
            <person name="Kim J.H."/>
            <person name="Oh H.-M."/>
        </authorList>
    </citation>
    <scope>NUCLEOTIDE SEQUENCE [LARGE SCALE GENOMIC DNA]</scope>
    <source>
        <strain evidence="13">PAMC 26633</strain>
    </source>
</reference>
<dbReference type="GO" id="GO:0046930">
    <property type="term" value="C:pore complex"/>
    <property type="evidence" value="ECO:0007669"/>
    <property type="project" value="UniProtKB-KW"/>
</dbReference>
<keyword evidence="10" id="KW-0998">Cell outer membrane</keyword>
<dbReference type="InterPro" id="IPR023614">
    <property type="entry name" value="Porin_dom_sf"/>
</dbReference>
<dbReference type="RefSeq" id="WP_306427232.1">
    <property type="nucleotide sequence ID" value="NZ_MTHB01000194.1"/>
</dbReference>
<comment type="caution">
    <text evidence="12">The sequence shown here is derived from an EMBL/GenBank/DDBJ whole genome shotgun (WGS) entry which is preliminary data.</text>
</comment>
<dbReference type="Gene3D" id="2.40.160.10">
    <property type="entry name" value="Porin"/>
    <property type="match status" value="1"/>
</dbReference>
<keyword evidence="5" id="KW-0812">Transmembrane</keyword>
<dbReference type="GO" id="GO:0009279">
    <property type="term" value="C:cell outer membrane"/>
    <property type="evidence" value="ECO:0007669"/>
    <property type="project" value="UniProtKB-SubCell"/>
</dbReference>
<evidence type="ECO:0000256" key="8">
    <source>
        <dbReference type="ARBA" id="ARBA00023114"/>
    </source>
</evidence>
<evidence type="ECO:0000256" key="9">
    <source>
        <dbReference type="ARBA" id="ARBA00023136"/>
    </source>
</evidence>
<evidence type="ECO:0000256" key="5">
    <source>
        <dbReference type="ARBA" id="ARBA00022692"/>
    </source>
</evidence>
<accession>A0A226WUZ2</accession>
<dbReference type="PRINTS" id="PR00184">
    <property type="entry name" value="NEISSPPORIN"/>
</dbReference>
<dbReference type="PANTHER" id="PTHR34501:SF9">
    <property type="entry name" value="MAJOR OUTER MEMBRANE PROTEIN P.IA"/>
    <property type="match status" value="1"/>
</dbReference>
<comment type="subcellular location">
    <subcellularLocation>
        <location evidence="1">Cell outer membrane</location>
        <topology evidence="1">Multi-pass membrane protein</topology>
    </subcellularLocation>
</comment>
<dbReference type="InterPro" id="IPR002299">
    <property type="entry name" value="Porin_Neis"/>
</dbReference>
<keyword evidence="9" id="KW-0472">Membrane</keyword>
<keyword evidence="6" id="KW-0732">Signal</keyword>
<organism evidence="12 13">
    <name type="scientific">Caballeronia sordidicola</name>
    <name type="common">Burkholderia sordidicola</name>
    <dbReference type="NCBI Taxonomy" id="196367"/>
    <lineage>
        <taxon>Bacteria</taxon>
        <taxon>Pseudomonadati</taxon>
        <taxon>Pseudomonadota</taxon>
        <taxon>Betaproteobacteria</taxon>
        <taxon>Burkholderiales</taxon>
        <taxon>Burkholderiaceae</taxon>
        <taxon>Caballeronia</taxon>
    </lineage>
</organism>
<dbReference type="CDD" id="cd00342">
    <property type="entry name" value="gram_neg_porins"/>
    <property type="match status" value="1"/>
</dbReference>
<sequence>MSCCTGAIRKVNNVACKRLLFPFRGLSHSFAIQSFFLTHLLRQYASPFFGPAKLSLDLWLPTLLITQRVPRVRRRSCAQHPRIAVNLNTTRKRQEAEMRKLTALAAALGLATSLNAHAQSSITLYGILDVAIGYIHNSGGQSSQWKMSTGNVSENEWGLKGTEDLGGGMSANFDIENGFDLGSGKINEGGRLFGRQAWVGLSAPTWGAVTLGRQYDPISDLVQPITGDFFSGIWATPGDVDNYDSSARFDNAVKWASPVWGGVTLEAMYSFGGVAGSTGSGQVYSGAASYARGPLSVAAGYLHINNGNPTLSTRGTSASDSLFNSAINSAYASANSVSITRVAAQYVIAPVTFGAAYSYSDYAPDGASTFARSEKYQNGSVFASWQVTPDFQTTVGYNYTKSTGDSSAKYHQVNLGVDYLLSKRTDLFAIAAYQHASGQNGLGAAQAVIGSYDVNSGASYQVLTVAGIRHRF</sequence>
<evidence type="ECO:0000256" key="2">
    <source>
        <dbReference type="ARBA" id="ARBA00011233"/>
    </source>
</evidence>